<dbReference type="GeneID" id="7270702"/>
<dbReference type="HOGENOM" id="CLU_054974_3_3_2"/>
<dbReference type="PROSITE" id="PS51273">
    <property type="entry name" value="GATASE_TYPE_1"/>
    <property type="match status" value="1"/>
</dbReference>
<evidence type="ECO:0000313" key="3">
    <source>
        <dbReference type="Proteomes" id="UP000002457"/>
    </source>
</evidence>
<dbReference type="KEGG" id="mpl:Mpal_2575"/>
<dbReference type="InterPro" id="IPR044992">
    <property type="entry name" value="ChyE-like"/>
</dbReference>
<dbReference type="RefSeq" id="WP_012619164.1">
    <property type="nucleotide sequence ID" value="NC_011832.1"/>
</dbReference>
<dbReference type="Proteomes" id="UP000002457">
    <property type="component" value="Chromosome"/>
</dbReference>
<feature type="domain" description="Glutamine amidotransferase" evidence="1">
    <location>
        <begin position="16"/>
        <end position="173"/>
    </location>
</feature>
<protein>
    <submittedName>
        <fullName evidence="2">Glutamine amidotransferase class-I</fullName>
    </submittedName>
</protein>
<organism evidence="2 3">
    <name type="scientific">Methanosphaerula palustris (strain ATCC BAA-1556 / DSM 19958 / E1-9c)</name>
    <dbReference type="NCBI Taxonomy" id="521011"/>
    <lineage>
        <taxon>Archaea</taxon>
        <taxon>Methanobacteriati</taxon>
        <taxon>Methanobacteriota</taxon>
        <taxon>Stenosarchaea group</taxon>
        <taxon>Methanomicrobia</taxon>
        <taxon>Methanomicrobiales</taxon>
        <taxon>Methanoregulaceae</taxon>
        <taxon>Methanosphaerula</taxon>
    </lineage>
</organism>
<keyword evidence="3" id="KW-1185">Reference proteome</keyword>
<reference evidence="2 3" key="1">
    <citation type="journal article" date="2015" name="Genome Announc.">
        <title>Complete Genome Sequence of Methanosphaerula palustris E1-9CT, a Hydrogenotrophic Methanogen Isolated from a Minerotrophic Fen Peatland.</title>
        <authorList>
            <person name="Cadillo-Quiroz H."/>
            <person name="Browne P."/>
            <person name="Kyrpides N."/>
            <person name="Woyke T."/>
            <person name="Goodwin L."/>
            <person name="Detter C."/>
            <person name="Yavitt J.B."/>
            <person name="Zinder S.H."/>
        </authorList>
    </citation>
    <scope>NUCLEOTIDE SEQUENCE [LARGE SCALE GENOMIC DNA]</scope>
    <source>
        <strain evidence="3">ATCC BAA-1556 / DSM 19958 / E1-9c</strain>
    </source>
</reference>
<keyword evidence="2" id="KW-0808">Transferase</keyword>
<evidence type="ECO:0000259" key="1">
    <source>
        <dbReference type="Pfam" id="PF00117"/>
    </source>
</evidence>
<dbReference type="STRING" id="521011.Mpal_2575"/>
<dbReference type="OrthoDB" id="7388at2157"/>
<dbReference type="EMBL" id="CP001338">
    <property type="protein sequence ID" value="ACL17845.1"/>
    <property type="molecule type" value="Genomic_DNA"/>
</dbReference>
<dbReference type="eggNOG" id="arCOG00090">
    <property type="taxonomic scope" value="Archaea"/>
</dbReference>
<dbReference type="AlphaFoldDB" id="B8GF39"/>
<dbReference type="PANTHER" id="PTHR42695">
    <property type="entry name" value="GLUTAMINE AMIDOTRANSFERASE YLR126C-RELATED"/>
    <property type="match status" value="1"/>
</dbReference>
<proteinExistence type="predicted"/>
<dbReference type="InterPro" id="IPR017926">
    <property type="entry name" value="GATASE"/>
</dbReference>
<dbReference type="Pfam" id="PF00117">
    <property type="entry name" value="GATase"/>
    <property type="match status" value="1"/>
</dbReference>
<dbReference type="Gene3D" id="3.40.50.880">
    <property type="match status" value="1"/>
</dbReference>
<dbReference type="GO" id="GO:0016740">
    <property type="term" value="F:transferase activity"/>
    <property type="evidence" value="ECO:0007669"/>
    <property type="project" value="UniProtKB-KW"/>
</dbReference>
<dbReference type="InterPro" id="IPR029062">
    <property type="entry name" value="Class_I_gatase-like"/>
</dbReference>
<name>B8GF39_METPE</name>
<accession>B8GF39</accession>
<dbReference type="PANTHER" id="PTHR42695:SF5">
    <property type="entry name" value="GLUTAMINE AMIDOTRANSFERASE YLR126C-RELATED"/>
    <property type="match status" value="1"/>
</dbReference>
<dbReference type="GO" id="GO:0005829">
    <property type="term" value="C:cytosol"/>
    <property type="evidence" value="ECO:0007669"/>
    <property type="project" value="TreeGrafter"/>
</dbReference>
<dbReference type="SUPFAM" id="SSF52317">
    <property type="entry name" value="Class I glutamine amidotransferase-like"/>
    <property type="match status" value="1"/>
</dbReference>
<sequence length="213" mass="23227">MKVVVVMHTPEEPAEMLGEELTANGAEVEVVNVYETGHLAMPESATHLVLLGGPMSVNDTATLPFIGEEQQVIREFVASGKPVLGICLGAQQIAAAFGGVVTKSVEEIGWRMIAGDRTIFPDRFTAFQLHGETFSVPAGGTLLCRGEQVQNQGFLYKCALGLQFHLEMTPERIEALITDQSPAEQVTIREESLVYAEQGHQICRRVTELFLSL</sequence>
<keyword evidence="2" id="KW-0315">Glutamine amidotransferase</keyword>
<evidence type="ECO:0000313" key="2">
    <source>
        <dbReference type="EMBL" id="ACL17845.1"/>
    </source>
</evidence>
<dbReference type="CDD" id="cd01741">
    <property type="entry name" value="GATase1_1"/>
    <property type="match status" value="1"/>
</dbReference>
<gene>
    <name evidence="2" type="ordered locus">Mpal_2575</name>
</gene>